<proteinExistence type="predicted"/>
<evidence type="ECO:0000313" key="2">
    <source>
        <dbReference type="Proteomes" id="UP000215188"/>
    </source>
</evidence>
<comment type="caution">
    <text evidence="1">The sequence shown here is derived from an EMBL/GenBank/DDBJ whole genome shotgun (WGS) entry which is preliminary data.</text>
</comment>
<sequence>MTKENNHFSIREGEKVEVKLIDSKELMGKSNYLDIAHEGEVYRLRVTKYRKLILTK</sequence>
<dbReference type="OrthoDB" id="5348353at2"/>
<dbReference type="RefSeq" id="WP_089514920.1">
    <property type="nucleotide sequence ID" value="NZ_NJGG01000001.1"/>
</dbReference>
<dbReference type="Gene3D" id="2.10.70.10">
    <property type="entry name" value="Complement Module, domain 1"/>
    <property type="match status" value="1"/>
</dbReference>
<gene>
    <name evidence="1" type="ORF">AOC33_01945</name>
</gene>
<dbReference type="InterPro" id="IPR019600">
    <property type="entry name" value="Hemin_uptake_protein_HemP"/>
</dbReference>
<reference evidence="1 2" key="1">
    <citation type="submission" date="2017-06" db="EMBL/GenBank/DDBJ databases">
        <title>Reclassification of a Polynucleobacter cosmopolitanus strain isolated from tropical Lake Victoria as Polynucleobacter victoriensis comb. nov.</title>
        <authorList>
            <person name="Hahn M.W."/>
        </authorList>
    </citation>
    <scope>NUCLEOTIDE SEQUENCE [LARGE SCALE GENOMIC DNA]</scope>
    <source>
        <strain evidence="1 2">MWH-MoIso2</strain>
    </source>
</reference>
<dbReference type="AlphaFoldDB" id="A0A229FVE1"/>
<evidence type="ECO:0000313" key="1">
    <source>
        <dbReference type="EMBL" id="OXL15883.1"/>
    </source>
</evidence>
<dbReference type="EMBL" id="NJGG01000001">
    <property type="protein sequence ID" value="OXL15883.1"/>
    <property type="molecule type" value="Genomic_DNA"/>
</dbReference>
<keyword evidence="2" id="KW-1185">Reference proteome</keyword>
<dbReference type="Pfam" id="PF10636">
    <property type="entry name" value="hemP"/>
    <property type="match status" value="1"/>
</dbReference>
<dbReference type="Proteomes" id="UP000215188">
    <property type="component" value="Unassembled WGS sequence"/>
</dbReference>
<protein>
    <submittedName>
        <fullName evidence="1">Hemin transporter HemP</fullName>
    </submittedName>
</protein>
<organism evidence="1 2">
    <name type="scientific">Polynucleobacter cosmopolitanus</name>
    <dbReference type="NCBI Taxonomy" id="351345"/>
    <lineage>
        <taxon>Bacteria</taxon>
        <taxon>Pseudomonadati</taxon>
        <taxon>Pseudomonadota</taxon>
        <taxon>Betaproteobacteria</taxon>
        <taxon>Burkholderiales</taxon>
        <taxon>Burkholderiaceae</taxon>
        <taxon>Polynucleobacter</taxon>
    </lineage>
</organism>
<name>A0A229FVE1_9BURK</name>
<accession>A0A229FVE1</accession>